<keyword evidence="2" id="KW-1185">Reference proteome</keyword>
<dbReference type="EMBL" id="FQZG01000021">
    <property type="protein sequence ID" value="SHI95832.1"/>
    <property type="molecule type" value="Genomic_DNA"/>
</dbReference>
<accession>A0A1M6FDU7</accession>
<dbReference type="Proteomes" id="UP000184512">
    <property type="component" value="Unassembled WGS sequence"/>
</dbReference>
<sequence length="54" mass="6238">MRRHHPTNGYAPRRLTRLDNFRPIEIVSSYNTAFGAYACTDLWCVVALRAVDEI</sequence>
<organism evidence="1 2">
    <name type="scientific">Tessaracoccus bendigoensis DSM 12906</name>
    <dbReference type="NCBI Taxonomy" id="1123357"/>
    <lineage>
        <taxon>Bacteria</taxon>
        <taxon>Bacillati</taxon>
        <taxon>Actinomycetota</taxon>
        <taxon>Actinomycetes</taxon>
        <taxon>Propionibacteriales</taxon>
        <taxon>Propionibacteriaceae</taxon>
        <taxon>Tessaracoccus</taxon>
    </lineage>
</organism>
<proteinExistence type="predicted"/>
<evidence type="ECO:0000313" key="2">
    <source>
        <dbReference type="Proteomes" id="UP000184512"/>
    </source>
</evidence>
<gene>
    <name evidence="1" type="ORF">SAMN02745244_01415</name>
</gene>
<dbReference type="AlphaFoldDB" id="A0A1M6FDU7"/>
<protein>
    <submittedName>
        <fullName evidence="1">Uncharacterized protein</fullName>
    </submittedName>
</protein>
<reference evidence="1 2" key="1">
    <citation type="submission" date="2016-11" db="EMBL/GenBank/DDBJ databases">
        <authorList>
            <person name="Jaros S."/>
            <person name="Januszkiewicz K."/>
            <person name="Wedrychowicz H."/>
        </authorList>
    </citation>
    <scope>NUCLEOTIDE SEQUENCE [LARGE SCALE GENOMIC DNA]</scope>
    <source>
        <strain evidence="1 2">DSM 12906</strain>
    </source>
</reference>
<evidence type="ECO:0000313" key="1">
    <source>
        <dbReference type="EMBL" id="SHI95832.1"/>
    </source>
</evidence>
<dbReference type="RefSeq" id="WP_175558265.1">
    <property type="nucleotide sequence ID" value="NZ_FQZG01000021.1"/>
</dbReference>
<name>A0A1M6FDU7_9ACTN</name>